<dbReference type="GO" id="GO:0032040">
    <property type="term" value="C:small-subunit processome"/>
    <property type="evidence" value="ECO:0007669"/>
    <property type="project" value="TreeGrafter"/>
</dbReference>
<comment type="caution">
    <text evidence="3">The sequence shown here is derived from an EMBL/GenBank/DDBJ whole genome shotgun (WGS) entry which is preliminary data.</text>
</comment>
<dbReference type="GO" id="GO:0006409">
    <property type="term" value="P:tRNA export from nucleus"/>
    <property type="evidence" value="ECO:0007669"/>
    <property type="project" value="TreeGrafter"/>
</dbReference>
<keyword evidence="4" id="KW-1185">Reference proteome</keyword>
<comment type="similarity">
    <text evidence="1">Belongs to the NRAP family.</text>
</comment>
<sequence length="220" mass="24681">MELRSGQRPVSGAEIVMLESNKAKLKERIEAEARWNAILKEDLVSKKKDLEMRRVDLLEEKRMEISHLLKVAEKTPVGARKLTSKVSFCINEDMTPKDEREIDENFSLSREAYDEGKGNVTSAMYLAAAYDNGSEAWTNSSPSILEFKRLAVYAKSSSYLLTKLIVQGQMDSLSSKKEAALPTAESALTLFIIMLAMLNASSDGFLRISIKKQPLGYQKH</sequence>
<evidence type="ECO:0000313" key="4">
    <source>
        <dbReference type="Proteomes" id="UP000245207"/>
    </source>
</evidence>
<dbReference type="Proteomes" id="UP000245207">
    <property type="component" value="Unassembled WGS sequence"/>
</dbReference>
<dbReference type="InterPro" id="IPR005554">
    <property type="entry name" value="NOL6/Upt22"/>
</dbReference>
<dbReference type="EMBL" id="PKPP01002041">
    <property type="protein sequence ID" value="PWA78072.1"/>
    <property type="molecule type" value="Genomic_DNA"/>
</dbReference>
<dbReference type="GO" id="GO:0003723">
    <property type="term" value="F:RNA binding"/>
    <property type="evidence" value="ECO:0007669"/>
    <property type="project" value="UniProtKB-KW"/>
</dbReference>
<dbReference type="OrthoDB" id="10251401at2759"/>
<dbReference type="STRING" id="35608.A0A2U1NX23"/>
<dbReference type="PANTHER" id="PTHR17972:SF0">
    <property type="entry name" value="NUCLEOLAR PROTEIN 6"/>
    <property type="match status" value="1"/>
</dbReference>
<dbReference type="GO" id="GO:0032545">
    <property type="term" value="C:CURI complex"/>
    <property type="evidence" value="ECO:0007669"/>
    <property type="project" value="TreeGrafter"/>
</dbReference>
<dbReference type="InterPro" id="IPR035370">
    <property type="entry name" value="Nrap_D5"/>
</dbReference>
<accession>A0A2U1NX23</accession>
<dbReference type="AlphaFoldDB" id="A0A2U1NX23"/>
<gene>
    <name evidence="3" type="ORF">CTI12_AA216030</name>
</gene>
<name>A0A2U1NX23_ARTAN</name>
<evidence type="ECO:0000313" key="3">
    <source>
        <dbReference type="EMBL" id="PWA78072.1"/>
    </source>
</evidence>
<organism evidence="3 4">
    <name type="scientific">Artemisia annua</name>
    <name type="common">Sweet wormwood</name>
    <dbReference type="NCBI Taxonomy" id="35608"/>
    <lineage>
        <taxon>Eukaryota</taxon>
        <taxon>Viridiplantae</taxon>
        <taxon>Streptophyta</taxon>
        <taxon>Embryophyta</taxon>
        <taxon>Tracheophyta</taxon>
        <taxon>Spermatophyta</taxon>
        <taxon>Magnoliopsida</taxon>
        <taxon>eudicotyledons</taxon>
        <taxon>Gunneridae</taxon>
        <taxon>Pentapetalae</taxon>
        <taxon>asterids</taxon>
        <taxon>campanulids</taxon>
        <taxon>Asterales</taxon>
        <taxon>Asteraceae</taxon>
        <taxon>Asteroideae</taxon>
        <taxon>Anthemideae</taxon>
        <taxon>Artemisiinae</taxon>
        <taxon>Artemisia</taxon>
    </lineage>
</organism>
<feature type="domain" description="Nrap protein" evidence="2">
    <location>
        <begin position="91"/>
        <end position="169"/>
    </location>
</feature>
<reference evidence="3 4" key="1">
    <citation type="journal article" date="2018" name="Mol. Plant">
        <title>The genome of Artemisia annua provides insight into the evolution of Asteraceae family and artemisinin biosynthesis.</title>
        <authorList>
            <person name="Shen Q."/>
            <person name="Zhang L."/>
            <person name="Liao Z."/>
            <person name="Wang S."/>
            <person name="Yan T."/>
            <person name="Shi P."/>
            <person name="Liu M."/>
            <person name="Fu X."/>
            <person name="Pan Q."/>
            <person name="Wang Y."/>
            <person name="Lv Z."/>
            <person name="Lu X."/>
            <person name="Zhang F."/>
            <person name="Jiang W."/>
            <person name="Ma Y."/>
            <person name="Chen M."/>
            <person name="Hao X."/>
            <person name="Li L."/>
            <person name="Tang Y."/>
            <person name="Lv G."/>
            <person name="Zhou Y."/>
            <person name="Sun X."/>
            <person name="Brodelius P.E."/>
            <person name="Rose J.K.C."/>
            <person name="Tang K."/>
        </authorList>
    </citation>
    <scope>NUCLEOTIDE SEQUENCE [LARGE SCALE GENOMIC DNA]</scope>
    <source>
        <strain evidence="4">cv. Huhao1</strain>
        <tissue evidence="3">Leaf</tissue>
    </source>
</reference>
<dbReference type="PANTHER" id="PTHR17972">
    <property type="entry name" value="NUCLEOLAR RNA-ASSOCIATED PROTEIN"/>
    <property type="match status" value="1"/>
</dbReference>
<comment type="subcellular location">
    <subcellularLocation>
        <location evidence="1">Nucleus</location>
        <location evidence="1">Nucleolus</location>
    </subcellularLocation>
</comment>
<dbReference type="GO" id="GO:0006364">
    <property type="term" value="P:rRNA processing"/>
    <property type="evidence" value="ECO:0007669"/>
    <property type="project" value="TreeGrafter"/>
</dbReference>
<evidence type="ECO:0000259" key="2">
    <source>
        <dbReference type="Pfam" id="PF17406"/>
    </source>
</evidence>
<protein>
    <submittedName>
        <fullName evidence="3">Nrap protein</fullName>
    </submittedName>
</protein>
<evidence type="ECO:0000256" key="1">
    <source>
        <dbReference type="RuleBase" id="RU364032"/>
    </source>
</evidence>
<keyword evidence="1" id="KW-0694">RNA-binding</keyword>
<keyword evidence="1" id="KW-0539">Nucleus</keyword>
<proteinExistence type="inferred from homology"/>
<dbReference type="Pfam" id="PF17406">
    <property type="entry name" value="Nrap_D5"/>
    <property type="match status" value="1"/>
</dbReference>
<dbReference type="GO" id="GO:0034456">
    <property type="term" value="C:UTP-C complex"/>
    <property type="evidence" value="ECO:0007669"/>
    <property type="project" value="TreeGrafter"/>
</dbReference>